<dbReference type="AlphaFoldDB" id="A0A495X6W9"/>
<comment type="caution">
    <text evidence="1">The sequence shown here is derived from an EMBL/GenBank/DDBJ whole genome shotgun (WGS) entry which is preliminary data.</text>
</comment>
<sequence>MTVRPELSGLEGLAEGIRAFRDKLATVRATARSRDGLVTATTSGRGELLDLVIDPRVYRHPDSLGLAESVTDAVHRATEQAQREAFALARPFLPPDARRDDTDLDFDPALHQFDRLLGRG</sequence>
<dbReference type="OrthoDB" id="3625992at2"/>
<name>A0A495X6W9_9PSEU</name>
<keyword evidence="2" id="KW-1185">Reference proteome</keyword>
<dbReference type="GO" id="GO:0003677">
    <property type="term" value="F:DNA binding"/>
    <property type="evidence" value="ECO:0007669"/>
    <property type="project" value="UniProtKB-KW"/>
</dbReference>
<keyword evidence="1" id="KW-0238">DNA-binding</keyword>
<evidence type="ECO:0000313" key="1">
    <source>
        <dbReference type="EMBL" id="RKT69289.1"/>
    </source>
</evidence>
<evidence type="ECO:0000313" key="2">
    <source>
        <dbReference type="Proteomes" id="UP000272729"/>
    </source>
</evidence>
<dbReference type="InterPro" id="IPR004401">
    <property type="entry name" value="YbaB/EbfC"/>
</dbReference>
<dbReference type="InterPro" id="IPR036894">
    <property type="entry name" value="YbaB-like_sf"/>
</dbReference>
<reference evidence="1 2" key="1">
    <citation type="submission" date="2018-10" db="EMBL/GenBank/DDBJ databases">
        <title>Sequencing the genomes of 1000 actinobacteria strains.</title>
        <authorList>
            <person name="Klenk H.-P."/>
        </authorList>
    </citation>
    <scope>NUCLEOTIDE SEQUENCE [LARGE SCALE GENOMIC DNA]</scope>
    <source>
        <strain evidence="1 2">DSM 43911</strain>
    </source>
</reference>
<proteinExistence type="predicted"/>
<accession>A0A495X6W9</accession>
<dbReference type="Pfam" id="PF02575">
    <property type="entry name" value="YbaB_DNA_bd"/>
    <property type="match status" value="1"/>
</dbReference>
<dbReference type="RefSeq" id="WP_121220920.1">
    <property type="nucleotide sequence ID" value="NZ_JBIUBA010000002.1"/>
</dbReference>
<dbReference type="SUPFAM" id="SSF82607">
    <property type="entry name" value="YbaB-like"/>
    <property type="match status" value="1"/>
</dbReference>
<organism evidence="1 2">
    <name type="scientific">Saccharothrix variisporea</name>
    <dbReference type="NCBI Taxonomy" id="543527"/>
    <lineage>
        <taxon>Bacteria</taxon>
        <taxon>Bacillati</taxon>
        <taxon>Actinomycetota</taxon>
        <taxon>Actinomycetes</taxon>
        <taxon>Pseudonocardiales</taxon>
        <taxon>Pseudonocardiaceae</taxon>
        <taxon>Saccharothrix</taxon>
    </lineage>
</organism>
<dbReference type="Proteomes" id="UP000272729">
    <property type="component" value="Unassembled WGS sequence"/>
</dbReference>
<dbReference type="Gene3D" id="3.30.1310.10">
    <property type="entry name" value="Nucleoid-associated protein YbaB-like domain"/>
    <property type="match status" value="1"/>
</dbReference>
<protein>
    <submittedName>
        <fullName evidence="1">DNA-binding protein YbaB</fullName>
    </submittedName>
</protein>
<dbReference type="EMBL" id="RBXR01000001">
    <property type="protein sequence ID" value="RKT69289.1"/>
    <property type="molecule type" value="Genomic_DNA"/>
</dbReference>
<gene>
    <name evidence="1" type="ORF">DFJ66_2494</name>
</gene>